<evidence type="ECO:0000259" key="13">
    <source>
        <dbReference type="Pfam" id="PF07005"/>
    </source>
</evidence>
<dbReference type="InterPro" id="IPR050007">
    <property type="entry name" value="OtnK"/>
</dbReference>
<dbReference type="Proteomes" id="UP000183487">
    <property type="component" value="Unassembled WGS sequence"/>
</dbReference>
<dbReference type="SUPFAM" id="SSF142764">
    <property type="entry name" value="YgbK-like"/>
    <property type="match status" value="1"/>
</dbReference>
<accession>A0A1H1JHD7</accession>
<keyword evidence="4" id="KW-0418">Kinase</keyword>
<dbReference type="InterPro" id="IPR010737">
    <property type="entry name" value="4-carb_acid_sugar_kinase_N"/>
</dbReference>
<evidence type="ECO:0000313" key="15">
    <source>
        <dbReference type="EMBL" id="SDR48857.1"/>
    </source>
</evidence>
<comment type="similarity">
    <text evidence="1">Belongs to the four-carbon acid sugar kinase family.</text>
</comment>
<dbReference type="Gene3D" id="3.40.50.10840">
    <property type="entry name" value="Putative sugar-binding, N-terminal domain"/>
    <property type="match status" value="1"/>
</dbReference>
<proteinExistence type="inferred from homology"/>
<comment type="catalytic activity">
    <reaction evidence="7">
        <text>3-dehydro-L-erythronate + ATP = 3-dehydro-4-O-phospho-L-erythronate + ADP + H(+)</text>
        <dbReference type="Rhea" id="RHEA:52552"/>
        <dbReference type="ChEBI" id="CHEBI:15378"/>
        <dbReference type="ChEBI" id="CHEBI:30616"/>
        <dbReference type="ChEBI" id="CHEBI:136592"/>
        <dbReference type="ChEBI" id="CHEBI:136670"/>
        <dbReference type="ChEBI" id="CHEBI:456216"/>
        <dbReference type="EC" id="2.7.1.217"/>
    </reaction>
</comment>
<sequence length="433" mass="45221">MNFDSTLLGCIADDFTGATDLASMLVRGGMRTVQTIGVPTAPLDTSAQAVVVALKSRTSPSGDAIAESLAALEWLRSLGCKQFYFKYCSTFDSTDAGNIGPVTDALMKALGTDFAIACPAFPENGRTVYRGNLFVGDLLLNESGMQNHPLTPMTDANLVRTLQRQTQSKVGLLRYDAVQPGGEKLAAARAALKADGVRVAIADAISDADLYTLGEACADDVLLTGGSGLALGLPGNFARAGLLAQGDDAQALPAVDGLSAVLAGSCSRATQGQVAHWRENGRPAFRLNTLQLAENSQKVIDEALGFAQQHIGKEPVLIYATSSPEEVAAVQGKLGVAESGSLVEHALAGIAQRLRDAGVRRFVVAGGETSGSIVNALDVKALTIGPQIDPGVPWTVSNGGQRYALALKSGNFGTVDFFEKALTQLDKLMDRPQ</sequence>
<dbReference type="InterPro" id="IPR042213">
    <property type="entry name" value="NBD_C_sf"/>
</dbReference>
<dbReference type="NCBIfam" id="NF043035">
    <property type="entry name" value="OxoTetrKin"/>
    <property type="match status" value="1"/>
</dbReference>
<keyword evidence="3" id="KW-0547">Nucleotide-binding</keyword>
<evidence type="ECO:0000256" key="10">
    <source>
        <dbReference type="ARBA" id="ARBA00039095"/>
    </source>
</evidence>
<keyword evidence="16" id="KW-1185">Reference proteome</keyword>
<evidence type="ECO:0000256" key="8">
    <source>
        <dbReference type="ARBA" id="ARBA00036346"/>
    </source>
</evidence>
<evidence type="ECO:0000256" key="9">
    <source>
        <dbReference type="ARBA" id="ARBA00037335"/>
    </source>
</evidence>
<dbReference type="Gene3D" id="3.40.980.20">
    <property type="entry name" value="Four-carbon acid sugar kinase, nucleotide binding domain"/>
    <property type="match status" value="1"/>
</dbReference>
<dbReference type="Pfam" id="PF17042">
    <property type="entry name" value="NBD_C"/>
    <property type="match status" value="1"/>
</dbReference>
<dbReference type="GO" id="GO:0005524">
    <property type="term" value="F:ATP binding"/>
    <property type="evidence" value="ECO:0007669"/>
    <property type="project" value="UniProtKB-KW"/>
</dbReference>
<comment type="function">
    <text evidence="9">Catalyzes the ATP-dependent phosphorylation of 3-oxo-tetronate to 3-oxo-tetronate 4-phosphate.</text>
</comment>
<evidence type="ECO:0000259" key="14">
    <source>
        <dbReference type="Pfam" id="PF17042"/>
    </source>
</evidence>
<evidence type="ECO:0000256" key="7">
    <source>
        <dbReference type="ARBA" id="ARBA00035898"/>
    </source>
</evidence>
<dbReference type="InterPro" id="IPR037051">
    <property type="entry name" value="4-carb_acid_sugar_kinase_N_sf"/>
</dbReference>
<comment type="catalytic activity">
    <reaction evidence="8">
        <text>3-dehydro-D-erythronate + ATP = 3-dehydro-4-O-phospho-D-erythronate + ADP + H(+)</text>
        <dbReference type="Rhea" id="RHEA:52556"/>
        <dbReference type="ChEBI" id="CHEBI:15378"/>
        <dbReference type="ChEBI" id="CHEBI:30616"/>
        <dbReference type="ChEBI" id="CHEBI:57958"/>
        <dbReference type="ChEBI" id="CHEBI:136593"/>
        <dbReference type="ChEBI" id="CHEBI:456216"/>
        <dbReference type="EC" id="2.7.1.217"/>
    </reaction>
</comment>
<dbReference type="EC" id="2.7.1.217" evidence="10"/>
<evidence type="ECO:0000313" key="16">
    <source>
        <dbReference type="Proteomes" id="UP000183487"/>
    </source>
</evidence>
<evidence type="ECO:0000256" key="1">
    <source>
        <dbReference type="ARBA" id="ARBA00005715"/>
    </source>
</evidence>
<dbReference type="Pfam" id="PF07005">
    <property type="entry name" value="SBD_N"/>
    <property type="match status" value="1"/>
</dbReference>
<organism evidence="15 16">
    <name type="scientific">Paraburkholderia fungorum</name>
    <dbReference type="NCBI Taxonomy" id="134537"/>
    <lineage>
        <taxon>Bacteria</taxon>
        <taxon>Pseudomonadati</taxon>
        <taxon>Pseudomonadota</taxon>
        <taxon>Betaproteobacteria</taxon>
        <taxon>Burkholderiales</taxon>
        <taxon>Burkholderiaceae</taxon>
        <taxon>Paraburkholderia</taxon>
    </lineage>
</organism>
<feature type="domain" description="Four-carbon acid sugar kinase nucleotide binding" evidence="14">
    <location>
        <begin position="260"/>
        <end position="418"/>
    </location>
</feature>
<evidence type="ECO:0000256" key="11">
    <source>
        <dbReference type="ARBA" id="ARBA00039461"/>
    </source>
</evidence>
<keyword evidence="2" id="KW-0808">Transferase</keyword>
<dbReference type="RefSeq" id="WP_074771510.1">
    <property type="nucleotide sequence ID" value="NZ_FNKP01000003.1"/>
</dbReference>
<evidence type="ECO:0000256" key="2">
    <source>
        <dbReference type="ARBA" id="ARBA00022679"/>
    </source>
</evidence>
<dbReference type="AlphaFoldDB" id="A0A1H1JHD7"/>
<gene>
    <name evidence="15" type="ORF">SAMN05443245_6290</name>
</gene>
<name>A0A1H1JHD7_9BURK</name>
<dbReference type="OrthoDB" id="191465at2"/>
<protein>
    <recommendedName>
        <fullName evidence="11">3-oxo-tetronate kinase</fullName>
        <ecNumber evidence="10">2.7.1.217</ecNumber>
    </recommendedName>
    <alternativeName>
        <fullName evidence="12">3-dehydrotetronate 4-kinase</fullName>
    </alternativeName>
</protein>
<evidence type="ECO:0000256" key="6">
    <source>
        <dbReference type="ARBA" id="ARBA00023277"/>
    </source>
</evidence>
<evidence type="ECO:0000256" key="4">
    <source>
        <dbReference type="ARBA" id="ARBA00022777"/>
    </source>
</evidence>
<evidence type="ECO:0000256" key="3">
    <source>
        <dbReference type="ARBA" id="ARBA00022741"/>
    </source>
</evidence>
<evidence type="ECO:0000256" key="5">
    <source>
        <dbReference type="ARBA" id="ARBA00022840"/>
    </source>
</evidence>
<reference evidence="16" key="1">
    <citation type="submission" date="2016-10" db="EMBL/GenBank/DDBJ databases">
        <authorList>
            <person name="Varghese N."/>
        </authorList>
    </citation>
    <scope>NUCLEOTIDE SEQUENCE [LARGE SCALE GENOMIC DNA]</scope>
    <source>
        <strain evidence="16">GAS106B</strain>
    </source>
</reference>
<keyword evidence="6" id="KW-0119">Carbohydrate metabolism</keyword>
<dbReference type="EMBL" id="FNKP01000003">
    <property type="protein sequence ID" value="SDR48857.1"/>
    <property type="molecule type" value="Genomic_DNA"/>
</dbReference>
<dbReference type="GO" id="GO:0016301">
    <property type="term" value="F:kinase activity"/>
    <property type="evidence" value="ECO:0007669"/>
    <property type="project" value="UniProtKB-KW"/>
</dbReference>
<dbReference type="InterPro" id="IPR031475">
    <property type="entry name" value="NBD_C"/>
</dbReference>
<feature type="domain" description="Four-carbon acid sugar kinase N-terminal" evidence="13">
    <location>
        <begin position="8"/>
        <end position="232"/>
    </location>
</feature>
<evidence type="ECO:0000256" key="12">
    <source>
        <dbReference type="ARBA" id="ARBA00041377"/>
    </source>
</evidence>
<keyword evidence="5" id="KW-0067">ATP-binding</keyword>